<reference evidence="1 2" key="1">
    <citation type="submission" date="2019-04" db="EMBL/GenBank/DDBJ databases">
        <title>An improved genome assembly and genetic linkage map for asparagus bean, Vigna unguiculata ssp. sesquipedialis.</title>
        <authorList>
            <person name="Xia Q."/>
            <person name="Zhang R."/>
            <person name="Dong Y."/>
        </authorList>
    </citation>
    <scope>NUCLEOTIDE SEQUENCE [LARGE SCALE GENOMIC DNA]</scope>
    <source>
        <tissue evidence="1">Leaf</tissue>
    </source>
</reference>
<dbReference type="Proteomes" id="UP000501690">
    <property type="component" value="Linkage Group LG7"/>
</dbReference>
<sequence>MEGLQGKTHTSIYVFGDRQHDTPCAMYKISEKEWMQFRACRESKDWQEKRTAAQQRQRLNDTPHVLSRGGYALLEKKLKSLVHSL</sequence>
<evidence type="ECO:0000313" key="1">
    <source>
        <dbReference type="EMBL" id="QCE00409.1"/>
    </source>
</evidence>
<dbReference type="AlphaFoldDB" id="A0A4D6MJN2"/>
<proteinExistence type="predicted"/>
<protein>
    <submittedName>
        <fullName evidence="1">Uncharacterized protein</fullName>
    </submittedName>
</protein>
<organism evidence="1 2">
    <name type="scientific">Vigna unguiculata</name>
    <name type="common">Cowpea</name>
    <dbReference type="NCBI Taxonomy" id="3917"/>
    <lineage>
        <taxon>Eukaryota</taxon>
        <taxon>Viridiplantae</taxon>
        <taxon>Streptophyta</taxon>
        <taxon>Embryophyta</taxon>
        <taxon>Tracheophyta</taxon>
        <taxon>Spermatophyta</taxon>
        <taxon>Magnoliopsida</taxon>
        <taxon>eudicotyledons</taxon>
        <taxon>Gunneridae</taxon>
        <taxon>Pentapetalae</taxon>
        <taxon>rosids</taxon>
        <taxon>fabids</taxon>
        <taxon>Fabales</taxon>
        <taxon>Fabaceae</taxon>
        <taxon>Papilionoideae</taxon>
        <taxon>50 kb inversion clade</taxon>
        <taxon>NPAAA clade</taxon>
        <taxon>indigoferoid/millettioid clade</taxon>
        <taxon>Phaseoleae</taxon>
        <taxon>Vigna</taxon>
    </lineage>
</organism>
<evidence type="ECO:0000313" key="2">
    <source>
        <dbReference type="Proteomes" id="UP000501690"/>
    </source>
</evidence>
<name>A0A4D6MJN2_VIGUN</name>
<keyword evidence="2" id="KW-1185">Reference proteome</keyword>
<accession>A0A4D6MJN2</accession>
<gene>
    <name evidence="1" type="ORF">DEO72_LG7g1699</name>
</gene>
<dbReference type="EMBL" id="CP039351">
    <property type="protein sequence ID" value="QCE00409.1"/>
    <property type="molecule type" value="Genomic_DNA"/>
</dbReference>